<dbReference type="PANTHER" id="PTHR35401">
    <property type="entry name" value="COPG FAMILY HELIX-TURN-HELIX PROTEIN-RELATED-RELATED"/>
    <property type="match status" value="1"/>
</dbReference>
<dbReference type="Gene3D" id="1.20.5.780">
    <property type="entry name" value="Single helix bin"/>
    <property type="match status" value="1"/>
</dbReference>
<evidence type="ECO:0000256" key="1">
    <source>
        <dbReference type="ARBA" id="ARBA00022649"/>
    </source>
</evidence>
<sequence length="101" mass="11050">MNTSASGRDSRLNMRIGTDALEIIREAASSQQQDVTSFVLGAAMERARSVLVEERILRLTHAEFAQVNTALDAEPQPIPELAALVREMKGRRLSTKASVQA</sequence>
<name>A0A1G6Y2K9_9MICO</name>
<dbReference type="EMBL" id="FMYH01000013">
    <property type="protein sequence ID" value="SDD83957.1"/>
    <property type="molecule type" value="Genomic_DNA"/>
</dbReference>
<keyword evidence="4" id="KW-1185">Reference proteome</keyword>
<comment type="similarity">
    <text evidence="2">Belongs to the TacA antitoxin family.</text>
</comment>
<dbReference type="OrthoDB" id="4829464at2"/>
<dbReference type="SUPFAM" id="SSF47598">
    <property type="entry name" value="Ribbon-helix-helix"/>
    <property type="match status" value="1"/>
</dbReference>
<dbReference type="AlphaFoldDB" id="A0A1G6Y2K9"/>
<dbReference type="Pfam" id="PF08681">
    <property type="entry name" value="TacA1"/>
    <property type="match status" value="1"/>
</dbReference>
<gene>
    <name evidence="3" type="ORF">SAMN05216410_0248</name>
</gene>
<keyword evidence="1" id="KW-1277">Toxin-antitoxin system</keyword>
<protein>
    <submittedName>
        <fullName evidence="3">Uncharacterized conserved protein, DUF1778 family</fullName>
    </submittedName>
</protein>
<evidence type="ECO:0000256" key="2">
    <source>
        <dbReference type="ARBA" id="ARBA00049988"/>
    </source>
</evidence>
<dbReference type="GO" id="GO:0006355">
    <property type="term" value="P:regulation of DNA-templated transcription"/>
    <property type="evidence" value="ECO:0007669"/>
    <property type="project" value="InterPro"/>
</dbReference>
<dbReference type="STRING" id="1814289.SAMN05216410_0248"/>
<organism evidence="3 4">
    <name type="scientific">Sanguibacter gelidistatuariae</name>
    <dbReference type="NCBI Taxonomy" id="1814289"/>
    <lineage>
        <taxon>Bacteria</taxon>
        <taxon>Bacillati</taxon>
        <taxon>Actinomycetota</taxon>
        <taxon>Actinomycetes</taxon>
        <taxon>Micrococcales</taxon>
        <taxon>Sanguibacteraceae</taxon>
        <taxon>Sanguibacter</taxon>
    </lineage>
</organism>
<evidence type="ECO:0000313" key="4">
    <source>
        <dbReference type="Proteomes" id="UP000199039"/>
    </source>
</evidence>
<accession>A0A1G6Y2K9</accession>
<dbReference type="Proteomes" id="UP000199039">
    <property type="component" value="Unassembled WGS sequence"/>
</dbReference>
<evidence type="ECO:0000313" key="3">
    <source>
        <dbReference type="EMBL" id="SDD83957.1"/>
    </source>
</evidence>
<dbReference type="RefSeq" id="WP_093186853.1">
    <property type="nucleotide sequence ID" value="NZ_FMYH01000013.1"/>
</dbReference>
<dbReference type="InterPro" id="IPR014795">
    <property type="entry name" value="TacA_1-like"/>
</dbReference>
<dbReference type="InterPro" id="IPR010985">
    <property type="entry name" value="Ribbon_hlx_hlx"/>
</dbReference>
<proteinExistence type="inferred from homology"/>
<reference evidence="3 4" key="1">
    <citation type="submission" date="2016-09" db="EMBL/GenBank/DDBJ databases">
        <authorList>
            <person name="Capua I."/>
            <person name="De Benedictis P."/>
            <person name="Joannis T."/>
            <person name="Lombin L.H."/>
            <person name="Cattoli G."/>
        </authorList>
    </citation>
    <scope>NUCLEOTIDE SEQUENCE [LARGE SCALE GENOMIC DNA]</scope>
    <source>
        <strain evidence="3 4">ISLP-3</strain>
    </source>
</reference>